<comment type="catalytic activity">
    <reaction evidence="6">
        <text>O-phospho-L-threonyl-[protein] + H2O = L-threonyl-[protein] + phosphate</text>
        <dbReference type="Rhea" id="RHEA:47004"/>
        <dbReference type="Rhea" id="RHEA-COMP:11060"/>
        <dbReference type="Rhea" id="RHEA-COMP:11605"/>
        <dbReference type="ChEBI" id="CHEBI:15377"/>
        <dbReference type="ChEBI" id="CHEBI:30013"/>
        <dbReference type="ChEBI" id="CHEBI:43474"/>
        <dbReference type="ChEBI" id="CHEBI:61977"/>
        <dbReference type="EC" id="3.1.3.16"/>
    </reaction>
</comment>
<keyword evidence="9" id="KW-1185">Reference proteome</keyword>
<name>A0AAW0J822_QUESU</name>
<evidence type="ECO:0000256" key="3">
    <source>
        <dbReference type="ARBA" id="ARBA00022801"/>
    </source>
</evidence>
<dbReference type="Gene3D" id="3.40.50.1000">
    <property type="entry name" value="HAD superfamily/HAD-like"/>
    <property type="match status" value="2"/>
</dbReference>
<gene>
    <name evidence="8" type="primary">CPL4_15</name>
    <name evidence="8" type="ORF">CFP56_036577</name>
</gene>
<dbReference type="InterPro" id="IPR004274">
    <property type="entry name" value="FCP1_dom"/>
</dbReference>
<comment type="subcellular location">
    <subcellularLocation>
        <location evidence="1">Nucleus</location>
    </subcellularLocation>
</comment>
<protein>
    <recommendedName>
        <fullName evidence="2">protein-serine/threonine phosphatase</fullName>
        <ecNumber evidence="2">3.1.3.16</ecNumber>
    </recommendedName>
</protein>
<evidence type="ECO:0000313" key="8">
    <source>
        <dbReference type="EMBL" id="KAK7822351.1"/>
    </source>
</evidence>
<evidence type="ECO:0000259" key="7">
    <source>
        <dbReference type="PROSITE" id="PS50969"/>
    </source>
</evidence>
<dbReference type="PANTHER" id="PTHR23081:SF36">
    <property type="entry name" value="RNA POLYMERASE II SUBUNIT A C-TERMINAL DOMAIN PHOSPHATASE"/>
    <property type="match status" value="1"/>
</dbReference>
<dbReference type="AlphaFoldDB" id="A0AAW0J822"/>
<dbReference type="PROSITE" id="PS50969">
    <property type="entry name" value="FCP1"/>
    <property type="match status" value="1"/>
</dbReference>
<accession>A0AAW0J822</accession>
<reference evidence="8 9" key="1">
    <citation type="journal article" date="2018" name="Sci. Data">
        <title>The draft genome sequence of cork oak.</title>
        <authorList>
            <person name="Ramos A.M."/>
            <person name="Usie A."/>
            <person name="Barbosa P."/>
            <person name="Barros P.M."/>
            <person name="Capote T."/>
            <person name="Chaves I."/>
            <person name="Simoes F."/>
            <person name="Abreu I."/>
            <person name="Carrasquinho I."/>
            <person name="Faro C."/>
            <person name="Guimaraes J.B."/>
            <person name="Mendonca D."/>
            <person name="Nobrega F."/>
            <person name="Rodrigues L."/>
            <person name="Saibo N.J.M."/>
            <person name="Varela M.C."/>
            <person name="Egas C."/>
            <person name="Matos J."/>
            <person name="Miguel C.M."/>
            <person name="Oliveira M.M."/>
            <person name="Ricardo C.P."/>
            <person name="Goncalves S."/>
        </authorList>
    </citation>
    <scope>NUCLEOTIDE SEQUENCE [LARGE SCALE GENOMIC DNA]</scope>
    <source>
        <strain evidence="9">cv. HL8</strain>
    </source>
</reference>
<dbReference type="SUPFAM" id="SSF56784">
    <property type="entry name" value="HAD-like"/>
    <property type="match status" value="1"/>
</dbReference>
<keyword evidence="4" id="KW-0539">Nucleus</keyword>
<dbReference type="GO" id="GO:0008420">
    <property type="term" value="F:RNA polymerase II CTD heptapeptide repeat phosphatase activity"/>
    <property type="evidence" value="ECO:0007669"/>
    <property type="project" value="InterPro"/>
</dbReference>
<dbReference type="SMART" id="SM00577">
    <property type="entry name" value="CPDc"/>
    <property type="match status" value="1"/>
</dbReference>
<dbReference type="InterPro" id="IPR036412">
    <property type="entry name" value="HAD-like_sf"/>
</dbReference>
<evidence type="ECO:0000256" key="6">
    <source>
        <dbReference type="ARBA" id="ARBA00048336"/>
    </source>
</evidence>
<comment type="catalytic activity">
    <reaction evidence="5">
        <text>O-phospho-L-seryl-[protein] + H2O = L-seryl-[protein] + phosphate</text>
        <dbReference type="Rhea" id="RHEA:20629"/>
        <dbReference type="Rhea" id="RHEA-COMP:9863"/>
        <dbReference type="Rhea" id="RHEA-COMP:11604"/>
        <dbReference type="ChEBI" id="CHEBI:15377"/>
        <dbReference type="ChEBI" id="CHEBI:29999"/>
        <dbReference type="ChEBI" id="CHEBI:43474"/>
        <dbReference type="ChEBI" id="CHEBI:83421"/>
        <dbReference type="EC" id="3.1.3.16"/>
    </reaction>
</comment>
<evidence type="ECO:0000256" key="2">
    <source>
        <dbReference type="ARBA" id="ARBA00013081"/>
    </source>
</evidence>
<keyword evidence="3" id="KW-0378">Hydrolase</keyword>
<dbReference type="GO" id="GO:0005634">
    <property type="term" value="C:nucleus"/>
    <property type="evidence" value="ECO:0007669"/>
    <property type="project" value="UniProtKB-SubCell"/>
</dbReference>
<evidence type="ECO:0000256" key="4">
    <source>
        <dbReference type="ARBA" id="ARBA00023242"/>
    </source>
</evidence>
<evidence type="ECO:0000256" key="5">
    <source>
        <dbReference type="ARBA" id="ARBA00047761"/>
    </source>
</evidence>
<sequence length="148" mass="17486">MMVKLRPFVHTFLKAASTMFKIYMCTMCTRSYALQVAKILDPENTLDLVLGEERMVLILDDTKSVWSKHPFNLIHIKRYRYFDSDPDSWNADEVESTGPLIAILQRLNAGLQYRDVRYIFARHDVLRGYTLFVKHIFIPDFRPENLRL</sequence>
<feature type="domain" description="FCP1 homology" evidence="7">
    <location>
        <begin position="1"/>
        <end position="148"/>
    </location>
</feature>
<organism evidence="8 9">
    <name type="scientific">Quercus suber</name>
    <name type="common">Cork oak</name>
    <dbReference type="NCBI Taxonomy" id="58331"/>
    <lineage>
        <taxon>Eukaryota</taxon>
        <taxon>Viridiplantae</taxon>
        <taxon>Streptophyta</taxon>
        <taxon>Embryophyta</taxon>
        <taxon>Tracheophyta</taxon>
        <taxon>Spermatophyta</taxon>
        <taxon>Magnoliopsida</taxon>
        <taxon>eudicotyledons</taxon>
        <taxon>Gunneridae</taxon>
        <taxon>Pentapetalae</taxon>
        <taxon>rosids</taxon>
        <taxon>fabids</taxon>
        <taxon>Fagales</taxon>
        <taxon>Fagaceae</taxon>
        <taxon>Quercus</taxon>
    </lineage>
</organism>
<dbReference type="EC" id="3.1.3.16" evidence="2"/>
<dbReference type="Proteomes" id="UP000237347">
    <property type="component" value="Unassembled WGS sequence"/>
</dbReference>
<dbReference type="InterPro" id="IPR039189">
    <property type="entry name" value="Fcp1"/>
</dbReference>
<dbReference type="PANTHER" id="PTHR23081">
    <property type="entry name" value="RNA POLYMERASE II CTD PHOSPHATASE"/>
    <property type="match status" value="1"/>
</dbReference>
<dbReference type="InterPro" id="IPR023214">
    <property type="entry name" value="HAD_sf"/>
</dbReference>
<dbReference type="Pfam" id="PF03031">
    <property type="entry name" value="NIF"/>
    <property type="match status" value="1"/>
</dbReference>
<dbReference type="EMBL" id="PKMF04000670">
    <property type="protein sequence ID" value="KAK7822351.1"/>
    <property type="molecule type" value="Genomic_DNA"/>
</dbReference>
<proteinExistence type="predicted"/>
<comment type="caution">
    <text evidence="8">The sequence shown here is derived from an EMBL/GenBank/DDBJ whole genome shotgun (WGS) entry which is preliminary data.</text>
</comment>
<evidence type="ECO:0000256" key="1">
    <source>
        <dbReference type="ARBA" id="ARBA00004123"/>
    </source>
</evidence>
<evidence type="ECO:0000313" key="9">
    <source>
        <dbReference type="Proteomes" id="UP000237347"/>
    </source>
</evidence>